<dbReference type="SMART" id="SM00577">
    <property type="entry name" value="CPDc"/>
    <property type="match status" value="1"/>
</dbReference>
<dbReference type="VEuPathDB" id="CryptoDB:cand_002800"/>
<dbReference type="GO" id="GO:0016791">
    <property type="term" value="F:phosphatase activity"/>
    <property type="evidence" value="ECO:0007669"/>
    <property type="project" value="InterPro"/>
</dbReference>
<dbReference type="Gene3D" id="3.40.50.1000">
    <property type="entry name" value="HAD superfamily/HAD-like"/>
    <property type="match status" value="1"/>
</dbReference>
<dbReference type="InterPro" id="IPR036412">
    <property type="entry name" value="HAD-like_sf"/>
</dbReference>
<dbReference type="GeneID" id="92364465"/>
<gene>
    <name evidence="3" type="ORF">cand_002800</name>
</gene>
<dbReference type="CDD" id="cd07521">
    <property type="entry name" value="HAD_FCP1-like"/>
    <property type="match status" value="1"/>
</dbReference>
<dbReference type="NCBIfam" id="TIGR02251">
    <property type="entry name" value="HIF-SF_euk"/>
    <property type="match status" value="1"/>
</dbReference>
<dbReference type="InterPro" id="IPR011948">
    <property type="entry name" value="Dullard_phosphatase"/>
</dbReference>
<dbReference type="OrthoDB" id="277011at2759"/>
<dbReference type="InterPro" id="IPR050365">
    <property type="entry name" value="TIM50"/>
</dbReference>
<dbReference type="EMBL" id="LRBS01000072">
    <property type="protein sequence ID" value="OII75949.1"/>
    <property type="molecule type" value="Genomic_DNA"/>
</dbReference>
<dbReference type="Pfam" id="PF03031">
    <property type="entry name" value="NIF"/>
    <property type="match status" value="1"/>
</dbReference>
<dbReference type="PANTHER" id="PTHR12210">
    <property type="entry name" value="DULLARD PROTEIN PHOSPHATASE"/>
    <property type="match status" value="1"/>
</dbReference>
<dbReference type="AlphaFoldDB" id="A0A1J4MSR5"/>
<dbReference type="FunFam" id="3.40.50.1000:FF:000093">
    <property type="entry name" value="NLI interacting factor-like phosphatase family protein"/>
    <property type="match status" value="1"/>
</dbReference>
<name>A0A1J4MSR5_9CRYT</name>
<accession>A0A1J4MSR5</accession>
<reference evidence="3 4" key="1">
    <citation type="submission" date="2016-10" db="EMBL/GenBank/DDBJ databases">
        <title>Reductive evolution of mitochondrial metabolism and differential evolution of invasion-related proteins in Cryptosporidium.</title>
        <authorList>
            <person name="Liu S."/>
            <person name="Roellig D.M."/>
            <person name="Guo Y."/>
            <person name="Li N."/>
            <person name="Frace M.A."/>
            <person name="Tang K."/>
            <person name="Zhang L."/>
            <person name="Feng Y."/>
            <person name="Xiao L."/>
        </authorList>
    </citation>
    <scope>NUCLEOTIDE SEQUENCE [LARGE SCALE GENOMIC DNA]</scope>
    <source>
        <strain evidence="3">30847</strain>
    </source>
</reference>
<comment type="caution">
    <text evidence="3">The sequence shown here is derived from an EMBL/GenBank/DDBJ whole genome shotgun (WGS) entry which is preliminary data.</text>
</comment>
<protein>
    <submittedName>
        <fullName evidence="3">NLI interacting factor-like phosphatase family protein</fullName>
    </submittedName>
</protein>
<dbReference type="PROSITE" id="PS50969">
    <property type="entry name" value="FCP1"/>
    <property type="match status" value="1"/>
</dbReference>
<evidence type="ECO:0000259" key="2">
    <source>
        <dbReference type="PROSITE" id="PS50969"/>
    </source>
</evidence>
<evidence type="ECO:0000256" key="1">
    <source>
        <dbReference type="SAM" id="MobiDB-lite"/>
    </source>
</evidence>
<feature type="region of interest" description="Disordered" evidence="1">
    <location>
        <begin position="44"/>
        <end position="63"/>
    </location>
</feature>
<dbReference type="Proteomes" id="UP000186804">
    <property type="component" value="Unassembled WGS sequence"/>
</dbReference>
<dbReference type="RefSeq" id="XP_067067795.1">
    <property type="nucleotide sequence ID" value="XM_067210528.1"/>
</dbReference>
<dbReference type="SUPFAM" id="SSF56784">
    <property type="entry name" value="HAD-like"/>
    <property type="match status" value="1"/>
</dbReference>
<feature type="domain" description="FCP1 homology" evidence="2">
    <location>
        <begin position="347"/>
        <end position="505"/>
    </location>
</feature>
<evidence type="ECO:0000313" key="4">
    <source>
        <dbReference type="Proteomes" id="UP000186804"/>
    </source>
</evidence>
<organism evidence="3 4">
    <name type="scientific">Cryptosporidium andersoni</name>
    <dbReference type="NCBI Taxonomy" id="117008"/>
    <lineage>
        <taxon>Eukaryota</taxon>
        <taxon>Sar</taxon>
        <taxon>Alveolata</taxon>
        <taxon>Apicomplexa</taxon>
        <taxon>Conoidasida</taxon>
        <taxon>Coccidia</taxon>
        <taxon>Eucoccidiorida</taxon>
        <taxon>Eimeriorina</taxon>
        <taxon>Cryptosporidiidae</taxon>
        <taxon>Cryptosporidium</taxon>
    </lineage>
</organism>
<dbReference type="InterPro" id="IPR004274">
    <property type="entry name" value="FCP1_dom"/>
</dbReference>
<keyword evidence="4" id="KW-1185">Reference proteome</keyword>
<evidence type="ECO:0000313" key="3">
    <source>
        <dbReference type="EMBL" id="OII75949.1"/>
    </source>
</evidence>
<dbReference type="InterPro" id="IPR023214">
    <property type="entry name" value="HAD_sf"/>
</dbReference>
<feature type="compositionally biased region" description="Low complexity" evidence="1">
    <location>
        <begin position="51"/>
        <end position="62"/>
    </location>
</feature>
<sequence length="549" mass="63334">MEGTDTFGISMINEGNRENWLNNSISPDNSLLIRRIHQKTNSKSDLFHQISSPTSSTRTSVSHDTQDSIVTSFIVLDEQEIPFDEIISENKNQSYFLNCNSYVEVDDKSRSLKDSDGINYCRNNGKYNISSIKTINRKETNKIIDNNEIINNEIREIITCIENEKVGYINESEEFNKNNDSIIIGDIKDIRIIGKNSENNEKKEKKENLMSNSYIQDNDNNILNKDIVLLEKSYIISNKGSKNKWKSKKKLSEKILFIFNNLKNNFLSWKIDNWSSSKGPYNFSNNRNNKDNKKQDLDFKNHDMIIDEGNRDETCCTNDSNISRKTVSTIDECIYPSIPYLEPQKPEYFGRKTLVLDLDETLVHSSFQPIRAASFVISVEIEYEMYNVYVLKRPGVDKFLKVVTSLYEVVIFTASLSKYANPLLDKLDPHGLCPYRLFRENCTVEGNSFIKDLSKLGRNLEDVIIIDNSPISYLFQPENAIPITSWFNDKNDTELYDLLPLLSILARKKSDNKNSINNSSNIKCELNKEQIELVECSSFSIIHIDHLSY</sequence>
<proteinExistence type="predicted"/>